<proteinExistence type="predicted"/>
<protein>
    <submittedName>
        <fullName evidence="1">633_t:CDS:1</fullName>
    </submittedName>
</protein>
<evidence type="ECO:0000313" key="1">
    <source>
        <dbReference type="EMBL" id="CAG8734123.1"/>
    </source>
</evidence>
<reference evidence="1" key="1">
    <citation type="submission" date="2021-06" db="EMBL/GenBank/DDBJ databases">
        <authorList>
            <person name="Kallberg Y."/>
            <person name="Tangrot J."/>
            <person name="Rosling A."/>
        </authorList>
    </citation>
    <scope>NUCLEOTIDE SEQUENCE</scope>
    <source>
        <strain evidence="1">MA461A</strain>
    </source>
</reference>
<keyword evidence="2" id="KW-1185">Reference proteome</keyword>
<dbReference type="Proteomes" id="UP000789920">
    <property type="component" value="Unassembled WGS sequence"/>
</dbReference>
<gene>
    <name evidence="1" type="ORF">RPERSI_LOCUS12470</name>
</gene>
<evidence type="ECO:0000313" key="2">
    <source>
        <dbReference type="Proteomes" id="UP000789920"/>
    </source>
</evidence>
<dbReference type="EMBL" id="CAJVQC010026755">
    <property type="protein sequence ID" value="CAG8734123.1"/>
    <property type="molecule type" value="Genomic_DNA"/>
</dbReference>
<feature type="non-terminal residue" evidence="1">
    <location>
        <position position="152"/>
    </location>
</feature>
<accession>A0ACA9Q3J7</accession>
<sequence>MDINYDWVSNSRHLCSNIDIMDTSIFVQQASSNTRAKNNKNLVSKNIDYEMLNKKQKIVLNRIKSHYCNILEGYQIDLLRIIIMRTTAEVNSPLLVLTSTGVAAFNINRLTINLALSIPICTKNFDIGGEKLNQLQERLQNVKYIILDEKSM</sequence>
<comment type="caution">
    <text evidence="1">The sequence shown here is derived from an EMBL/GenBank/DDBJ whole genome shotgun (WGS) entry which is preliminary data.</text>
</comment>
<organism evidence="1 2">
    <name type="scientific">Racocetra persica</name>
    <dbReference type="NCBI Taxonomy" id="160502"/>
    <lineage>
        <taxon>Eukaryota</taxon>
        <taxon>Fungi</taxon>
        <taxon>Fungi incertae sedis</taxon>
        <taxon>Mucoromycota</taxon>
        <taxon>Glomeromycotina</taxon>
        <taxon>Glomeromycetes</taxon>
        <taxon>Diversisporales</taxon>
        <taxon>Gigasporaceae</taxon>
        <taxon>Racocetra</taxon>
    </lineage>
</organism>
<name>A0ACA9Q3J7_9GLOM</name>